<proteinExistence type="predicted"/>
<feature type="region of interest" description="Disordered" evidence="1">
    <location>
        <begin position="87"/>
        <end position="120"/>
    </location>
</feature>
<dbReference type="EMBL" id="CP110429">
    <property type="protein sequence ID" value="WAQ88251.1"/>
    <property type="molecule type" value="Genomic_DNA"/>
</dbReference>
<evidence type="ECO:0000313" key="3">
    <source>
        <dbReference type="Proteomes" id="UP001164743"/>
    </source>
</evidence>
<dbReference type="Proteomes" id="UP001164743">
    <property type="component" value="Chromosome 9A"/>
</dbReference>
<reference evidence="2" key="1">
    <citation type="submission" date="2022-10" db="EMBL/GenBank/DDBJ databases">
        <title>Puccinia triticina Genome sequencing and assembly.</title>
        <authorList>
            <person name="Li C."/>
        </authorList>
    </citation>
    <scope>NUCLEOTIDE SEQUENCE</scope>
    <source>
        <strain evidence="2">Pt15</strain>
    </source>
</reference>
<organism evidence="2 3">
    <name type="scientific">Puccinia triticina</name>
    <dbReference type="NCBI Taxonomy" id="208348"/>
    <lineage>
        <taxon>Eukaryota</taxon>
        <taxon>Fungi</taxon>
        <taxon>Dikarya</taxon>
        <taxon>Basidiomycota</taxon>
        <taxon>Pucciniomycotina</taxon>
        <taxon>Pucciniomycetes</taxon>
        <taxon>Pucciniales</taxon>
        <taxon>Pucciniaceae</taxon>
        <taxon>Puccinia</taxon>
    </lineage>
</organism>
<dbReference type="GeneID" id="77813474"/>
<sequence length="146" mass="16296">MYVSGLAVCTLSNRPIQAVLFRLALRPLPSDDRRKRPALAGGSRHRVTILLFNCTGPFPTWSSETIIKYIFKQIHTFVEKTPNHLHSFEPPSNIHRATSDSNRSPTDTLEKLSPLAPKPKIPVPHTPLHSLITCEPNPCTQSELPS</sequence>
<keyword evidence="3" id="KW-1185">Reference proteome</keyword>
<feature type="compositionally biased region" description="Polar residues" evidence="1">
    <location>
        <begin position="95"/>
        <end position="107"/>
    </location>
</feature>
<dbReference type="RefSeq" id="XP_053023806.1">
    <property type="nucleotide sequence ID" value="XM_053172579.1"/>
</dbReference>
<accession>A0ABY7CSL8</accession>
<gene>
    <name evidence="2" type="ORF">PtA15_9A378</name>
</gene>
<evidence type="ECO:0000256" key="1">
    <source>
        <dbReference type="SAM" id="MobiDB-lite"/>
    </source>
</evidence>
<evidence type="ECO:0000313" key="2">
    <source>
        <dbReference type="EMBL" id="WAQ88251.1"/>
    </source>
</evidence>
<name>A0ABY7CSL8_9BASI</name>
<protein>
    <submittedName>
        <fullName evidence="2">Uncharacterized protein</fullName>
    </submittedName>
</protein>